<dbReference type="SUPFAM" id="SSF50729">
    <property type="entry name" value="PH domain-like"/>
    <property type="match status" value="1"/>
</dbReference>
<dbReference type="Pfam" id="PF22784">
    <property type="entry name" value="PTP-SAK"/>
    <property type="match status" value="1"/>
</dbReference>
<dbReference type="Pfam" id="PF00169">
    <property type="entry name" value="PH"/>
    <property type="match status" value="1"/>
</dbReference>
<dbReference type="SMART" id="SM00233">
    <property type="entry name" value="PH"/>
    <property type="match status" value="1"/>
</dbReference>
<dbReference type="InterPro" id="IPR016130">
    <property type="entry name" value="Tyr_Pase_AS"/>
</dbReference>
<dbReference type="InterPro" id="IPR051281">
    <property type="entry name" value="Dual-spec_lipid-protein_phosph"/>
</dbReference>
<feature type="domain" description="PH" evidence="5">
    <location>
        <begin position="463"/>
        <end position="560"/>
    </location>
</feature>
<feature type="domain" description="Phosphatase tensin-type" evidence="7">
    <location>
        <begin position="17"/>
        <end position="291"/>
    </location>
</feature>
<keyword evidence="2" id="KW-0963">Cytoplasm</keyword>
<evidence type="ECO:0000259" key="6">
    <source>
        <dbReference type="PROSITE" id="PS50056"/>
    </source>
</evidence>
<dbReference type="InterPro" id="IPR029023">
    <property type="entry name" value="Tensin_phosphatase"/>
</dbReference>
<dbReference type="InterPro" id="IPR057023">
    <property type="entry name" value="PTP-SAK"/>
</dbReference>
<sequence>MALAFIRGLTSGRRRRLVDADSGFDLDLTYITSRIVAMGYPSTGIEAAYRNSAADVARFLRGRHAGNYLLLNLSERPYDESEFDHRVMNVGFPDHHPPPWELLWTITISLDRWLRADPANVVVVHCQAGKGRTGTVIAAALLMRQWFSLAPIDRLVGPELATGLDAMAGALHEDKGTPGRADVEKGAALPELWANGRVPGDGTTSEAFPRGPPWALPALTLPPGAASSEALSKLAGPQAGPGVAPGMLVLRPPTVAARAALRLFWARRGEGVTYPGQARSVAGVAALCWRLPGVVVSGDVTLRLFAAADSGPTAAIGRQVEVYRTTLHTGMLRQMERSSTLVVRTPRGLDMDARKERLRGLAPSARPGTATWLPRRFRLVVHLAPGSKAAAAAELARADYRAGMGRERVADGPTSFPAAPPRAAAAAAGTARSPSATAAPDAVGGTVSASSSRQLTEDERAHALSMEGWVWKRGDLNRTWRRRWLVLRHRSLVYHKEAAGAPAGAVPLSECLRVDAVAREEADGRDFVFAVDTKQRRWLLQAESEEEAAAWLAVLGQAWASLRVPLSKRS</sequence>
<dbReference type="PROSITE" id="PS00383">
    <property type="entry name" value="TYR_PHOSPHATASE_1"/>
    <property type="match status" value="1"/>
</dbReference>
<dbReference type="GO" id="GO:0005829">
    <property type="term" value="C:cytosol"/>
    <property type="evidence" value="ECO:0007669"/>
    <property type="project" value="TreeGrafter"/>
</dbReference>
<dbReference type="PROSITE" id="PS51181">
    <property type="entry name" value="PPASE_TENSIN"/>
    <property type="match status" value="1"/>
</dbReference>
<dbReference type="AlphaFoldDB" id="A0A5A8DQ22"/>
<dbReference type="Gene3D" id="3.90.190.10">
    <property type="entry name" value="Protein tyrosine phosphatase superfamily"/>
    <property type="match status" value="1"/>
</dbReference>
<dbReference type="InterPro" id="IPR000387">
    <property type="entry name" value="Tyr_Pase_dom"/>
</dbReference>
<feature type="region of interest" description="Disordered" evidence="4">
    <location>
        <begin position="193"/>
        <end position="213"/>
    </location>
</feature>
<reference evidence="8 9" key="1">
    <citation type="submission" date="2019-07" db="EMBL/GenBank/DDBJ databases">
        <title>Genomes of Cafeteria roenbergensis.</title>
        <authorList>
            <person name="Fischer M.G."/>
            <person name="Hackl T."/>
            <person name="Roman M."/>
        </authorList>
    </citation>
    <scope>NUCLEOTIDE SEQUENCE [LARGE SCALE GENOMIC DNA]</scope>
    <source>
        <strain evidence="8 9">RCC970-E3</strain>
    </source>
</reference>
<proteinExistence type="predicted"/>
<gene>
    <name evidence="8" type="ORF">FNF28_02878</name>
</gene>
<evidence type="ECO:0000256" key="4">
    <source>
        <dbReference type="SAM" id="MobiDB-lite"/>
    </source>
</evidence>
<dbReference type="PROSITE" id="PS50003">
    <property type="entry name" value="PH_DOMAIN"/>
    <property type="match status" value="1"/>
</dbReference>
<evidence type="ECO:0000259" key="5">
    <source>
        <dbReference type="PROSITE" id="PS50003"/>
    </source>
</evidence>
<dbReference type="InterPro" id="IPR029021">
    <property type="entry name" value="Prot-tyrosine_phosphatase-like"/>
</dbReference>
<dbReference type="Gene3D" id="2.30.29.30">
    <property type="entry name" value="Pleckstrin-homology domain (PH domain)/Phosphotyrosine-binding domain (PTB)"/>
    <property type="match status" value="1"/>
</dbReference>
<evidence type="ECO:0000313" key="9">
    <source>
        <dbReference type="Proteomes" id="UP000324907"/>
    </source>
</evidence>
<evidence type="ECO:0000256" key="2">
    <source>
        <dbReference type="ARBA" id="ARBA00022490"/>
    </source>
</evidence>
<evidence type="ECO:0000313" key="8">
    <source>
        <dbReference type="EMBL" id="KAA0167229.1"/>
    </source>
</evidence>
<evidence type="ECO:0000256" key="1">
    <source>
        <dbReference type="ARBA" id="ARBA00004496"/>
    </source>
</evidence>
<dbReference type="PANTHER" id="PTHR12305">
    <property type="entry name" value="PHOSPHATASE WITH HOMOLOGY TO TENSIN"/>
    <property type="match status" value="1"/>
</dbReference>
<evidence type="ECO:0000259" key="7">
    <source>
        <dbReference type="PROSITE" id="PS51181"/>
    </source>
</evidence>
<keyword evidence="3" id="KW-0378">Hydrolase</keyword>
<dbReference type="GO" id="GO:0016314">
    <property type="term" value="F:phosphatidylinositol-3,4,5-trisphosphate 3-phosphatase activity"/>
    <property type="evidence" value="ECO:0007669"/>
    <property type="project" value="TreeGrafter"/>
</dbReference>
<dbReference type="InterPro" id="IPR011993">
    <property type="entry name" value="PH-like_dom_sf"/>
</dbReference>
<organism evidence="8 9">
    <name type="scientific">Cafeteria roenbergensis</name>
    <name type="common">Marine flagellate</name>
    <dbReference type="NCBI Taxonomy" id="33653"/>
    <lineage>
        <taxon>Eukaryota</taxon>
        <taxon>Sar</taxon>
        <taxon>Stramenopiles</taxon>
        <taxon>Bigyra</taxon>
        <taxon>Opalozoa</taxon>
        <taxon>Bicosoecida</taxon>
        <taxon>Cafeteriaceae</taxon>
        <taxon>Cafeteria</taxon>
    </lineage>
</organism>
<dbReference type="InterPro" id="IPR001849">
    <property type="entry name" value="PH_domain"/>
</dbReference>
<name>A0A5A8DQ22_CAFRO</name>
<dbReference type="FunFam" id="2.30.29.30:FF:000286">
    <property type="entry name" value="PH-protein kinase domain containing protein"/>
    <property type="match status" value="1"/>
</dbReference>
<feature type="compositionally biased region" description="Low complexity" evidence="4">
    <location>
        <begin position="413"/>
        <end position="442"/>
    </location>
</feature>
<accession>A0A5A8DQ22</accession>
<dbReference type="EMBL" id="VLTL01000035">
    <property type="protein sequence ID" value="KAA0167229.1"/>
    <property type="molecule type" value="Genomic_DNA"/>
</dbReference>
<feature type="domain" description="Tyrosine specific protein phosphatases" evidence="6">
    <location>
        <begin position="100"/>
        <end position="142"/>
    </location>
</feature>
<evidence type="ECO:0008006" key="10">
    <source>
        <dbReference type="Google" id="ProtNLM"/>
    </source>
</evidence>
<protein>
    <recommendedName>
        <fullName evidence="10">Phosphatidylinositol-3,4,5-trisphosphate 3-phosphatase</fullName>
    </recommendedName>
</protein>
<dbReference type="PROSITE" id="PS50056">
    <property type="entry name" value="TYR_PHOSPHATASE_2"/>
    <property type="match status" value="1"/>
</dbReference>
<feature type="region of interest" description="Disordered" evidence="4">
    <location>
        <begin position="408"/>
        <end position="454"/>
    </location>
</feature>
<dbReference type="SUPFAM" id="SSF52799">
    <property type="entry name" value="(Phosphotyrosine protein) phosphatases II"/>
    <property type="match status" value="1"/>
</dbReference>
<comment type="caution">
    <text evidence="8">The sequence shown here is derived from an EMBL/GenBank/DDBJ whole genome shotgun (WGS) entry which is preliminary data.</text>
</comment>
<evidence type="ECO:0000256" key="3">
    <source>
        <dbReference type="ARBA" id="ARBA00022801"/>
    </source>
</evidence>
<dbReference type="Proteomes" id="UP000324907">
    <property type="component" value="Unassembled WGS sequence"/>
</dbReference>
<dbReference type="CDD" id="cd14497">
    <property type="entry name" value="PTP_PTEN-like"/>
    <property type="match status" value="1"/>
</dbReference>
<comment type="subcellular location">
    <subcellularLocation>
        <location evidence="1">Cytoplasm</location>
    </subcellularLocation>
</comment>